<keyword evidence="3" id="KW-1185">Reference proteome</keyword>
<name>A0A1U7PWV3_9FLAO</name>
<proteinExistence type="predicted"/>
<protein>
    <submittedName>
        <fullName evidence="2">Uncharacterized protein</fullName>
    </submittedName>
</protein>
<dbReference type="STRING" id="1121284.SAMN05660493_02766"/>
<dbReference type="EMBL" id="FTPU01000038">
    <property type="protein sequence ID" value="SIT98035.1"/>
    <property type="molecule type" value="Genomic_DNA"/>
</dbReference>
<evidence type="ECO:0000256" key="1">
    <source>
        <dbReference type="SAM" id="Coils"/>
    </source>
</evidence>
<organism evidence="2 3">
    <name type="scientific">Epilithonimonas bovis DSM 19482</name>
    <dbReference type="NCBI Taxonomy" id="1121284"/>
    <lineage>
        <taxon>Bacteria</taxon>
        <taxon>Pseudomonadati</taxon>
        <taxon>Bacteroidota</taxon>
        <taxon>Flavobacteriia</taxon>
        <taxon>Flavobacteriales</taxon>
        <taxon>Weeksellaceae</taxon>
        <taxon>Chryseobacterium group</taxon>
        <taxon>Epilithonimonas</taxon>
    </lineage>
</organism>
<dbReference type="Proteomes" id="UP000187261">
    <property type="component" value="Unassembled WGS sequence"/>
</dbReference>
<keyword evidence="1" id="KW-0175">Coiled coil</keyword>
<accession>A0A1U7PWV3</accession>
<dbReference type="AlphaFoldDB" id="A0A1U7PWV3"/>
<gene>
    <name evidence="2" type="ORF">SAMN05660493_02766</name>
</gene>
<evidence type="ECO:0000313" key="3">
    <source>
        <dbReference type="Proteomes" id="UP000187261"/>
    </source>
</evidence>
<reference evidence="3" key="1">
    <citation type="submission" date="2016-10" db="EMBL/GenBank/DDBJ databases">
        <authorList>
            <person name="Varghese N."/>
            <person name="Submissions S."/>
        </authorList>
    </citation>
    <scope>NUCLEOTIDE SEQUENCE [LARGE SCALE GENOMIC DNA]</scope>
    <source>
        <strain evidence="3">DSM 19482</strain>
    </source>
</reference>
<sequence>MISNSFLFEIKTTIDKNKRFSNNDFLTITENHNLKIVYLYDDKYFFDIKIPIETSKLSRTINETQTIGFTSTRKEIEYYEYEFSGKVCPGSIVNEERITFEGKSKLIQHLSEWLSNLWQELTIKPELRRLNEIEEEIKNINEKFTNISEENFTKEEANILIDKLNKLEEQFKEKLEAEIQDKAILKATLAELHLEIEKLKGQSKILNKKNWFKSFGGKMFNWISKEENRKFLKDTGEFIKPLLPDSIDKII</sequence>
<evidence type="ECO:0000313" key="2">
    <source>
        <dbReference type="EMBL" id="SIT98035.1"/>
    </source>
</evidence>
<feature type="coiled-coil region" evidence="1">
    <location>
        <begin position="123"/>
        <end position="209"/>
    </location>
</feature>
<dbReference type="RefSeq" id="WP_076784134.1">
    <property type="nucleotide sequence ID" value="NZ_FTPU01000038.1"/>
</dbReference>